<reference evidence="2 3" key="1">
    <citation type="journal article" date="2021" name="BMC Genomics">
        <title>Datura genome reveals duplications of psychoactive alkaloid biosynthetic genes and high mutation rate following tissue culture.</title>
        <authorList>
            <person name="Rajewski A."/>
            <person name="Carter-House D."/>
            <person name="Stajich J."/>
            <person name="Litt A."/>
        </authorList>
    </citation>
    <scope>NUCLEOTIDE SEQUENCE [LARGE SCALE GENOMIC DNA]</scope>
    <source>
        <strain evidence="2">AR-01</strain>
    </source>
</reference>
<sequence>MGRRGTLEGIQKLVRCRCHESLGNEIIETTTPLDAIVVTLRFGLFPLTTTRGAGRREGTRGWSSGDDERNRRADQVTTVMPGHWMDCGAEELVESMGGGTAATATTALVGLAEKNYKMYL</sequence>
<keyword evidence="3" id="KW-1185">Reference proteome</keyword>
<gene>
    <name evidence="2" type="ORF">HAX54_035851</name>
</gene>
<protein>
    <submittedName>
        <fullName evidence="2">Uncharacterized protein</fullName>
    </submittedName>
</protein>
<evidence type="ECO:0000313" key="3">
    <source>
        <dbReference type="Proteomes" id="UP000823775"/>
    </source>
</evidence>
<proteinExistence type="predicted"/>
<evidence type="ECO:0000256" key="1">
    <source>
        <dbReference type="SAM" id="MobiDB-lite"/>
    </source>
</evidence>
<name>A0ABS8VI67_DATST</name>
<accession>A0ABS8VI67</accession>
<feature type="region of interest" description="Disordered" evidence="1">
    <location>
        <begin position="53"/>
        <end position="73"/>
    </location>
</feature>
<comment type="caution">
    <text evidence="2">The sequence shown here is derived from an EMBL/GenBank/DDBJ whole genome shotgun (WGS) entry which is preliminary data.</text>
</comment>
<dbReference type="EMBL" id="JACEIK010004704">
    <property type="protein sequence ID" value="MCD9646182.1"/>
    <property type="molecule type" value="Genomic_DNA"/>
</dbReference>
<dbReference type="Proteomes" id="UP000823775">
    <property type="component" value="Unassembled WGS sequence"/>
</dbReference>
<organism evidence="2 3">
    <name type="scientific">Datura stramonium</name>
    <name type="common">Jimsonweed</name>
    <name type="synonym">Common thornapple</name>
    <dbReference type="NCBI Taxonomy" id="4076"/>
    <lineage>
        <taxon>Eukaryota</taxon>
        <taxon>Viridiplantae</taxon>
        <taxon>Streptophyta</taxon>
        <taxon>Embryophyta</taxon>
        <taxon>Tracheophyta</taxon>
        <taxon>Spermatophyta</taxon>
        <taxon>Magnoliopsida</taxon>
        <taxon>eudicotyledons</taxon>
        <taxon>Gunneridae</taxon>
        <taxon>Pentapetalae</taxon>
        <taxon>asterids</taxon>
        <taxon>lamiids</taxon>
        <taxon>Solanales</taxon>
        <taxon>Solanaceae</taxon>
        <taxon>Solanoideae</taxon>
        <taxon>Datureae</taxon>
        <taxon>Datura</taxon>
    </lineage>
</organism>
<evidence type="ECO:0000313" key="2">
    <source>
        <dbReference type="EMBL" id="MCD9646182.1"/>
    </source>
</evidence>